<dbReference type="Proteomes" id="UP000717515">
    <property type="component" value="Unassembled WGS sequence"/>
</dbReference>
<evidence type="ECO:0000313" key="5">
    <source>
        <dbReference type="EMBL" id="KAG9326213.1"/>
    </source>
</evidence>
<feature type="region of interest" description="Disordered" evidence="3">
    <location>
        <begin position="523"/>
        <end position="543"/>
    </location>
</feature>
<dbReference type="PANTHER" id="PTHR45615">
    <property type="entry name" value="MYOSIN HEAVY CHAIN, NON-MUSCLE"/>
    <property type="match status" value="1"/>
</dbReference>
<dbReference type="InterPro" id="IPR000533">
    <property type="entry name" value="Tropomyosin"/>
</dbReference>
<reference evidence="5" key="1">
    <citation type="submission" date="2021-07" db="EMBL/GenBank/DDBJ databases">
        <title>Draft genome of Mortierella alpina, strain LL118, isolated from an aspen leaf litter sample.</title>
        <authorList>
            <person name="Yang S."/>
            <person name="Vinatzer B.A."/>
        </authorList>
    </citation>
    <scope>NUCLEOTIDE SEQUENCE</scope>
    <source>
        <strain evidence="5">LL118</strain>
    </source>
</reference>
<organism evidence="5 6">
    <name type="scientific">Mortierella alpina</name>
    <name type="common">Oleaginous fungus</name>
    <name type="synonym">Mortierella renispora</name>
    <dbReference type="NCBI Taxonomy" id="64518"/>
    <lineage>
        <taxon>Eukaryota</taxon>
        <taxon>Fungi</taxon>
        <taxon>Fungi incertae sedis</taxon>
        <taxon>Mucoromycota</taxon>
        <taxon>Mortierellomycotina</taxon>
        <taxon>Mortierellomycetes</taxon>
        <taxon>Mortierellales</taxon>
        <taxon>Mortierellaceae</taxon>
        <taxon>Mortierella</taxon>
    </lineage>
</organism>
<feature type="compositionally biased region" description="Basic and acidic residues" evidence="3">
    <location>
        <begin position="359"/>
        <end position="387"/>
    </location>
</feature>
<dbReference type="Gene3D" id="1.20.5.170">
    <property type="match status" value="1"/>
</dbReference>
<dbReference type="InterPro" id="IPR011993">
    <property type="entry name" value="PH-like_dom_sf"/>
</dbReference>
<dbReference type="PANTHER" id="PTHR45615:SF80">
    <property type="entry name" value="GRIP DOMAIN-CONTAINING PROTEIN"/>
    <property type="match status" value="1"/>
</dbReference>
<feature type="region of interest" description="Disordered" evidence="3">
    <location>
        <begin position="350"/>
        <end position="400"/>
    </location>
</feature>
<evidence type="ECO:0000256" key="2">
    <source>
        <dbReference type="SAM" id="Coils"/>
    </source>
</evidence>
<dbReference type="InterPro" id="IPR001849">
    <property type="entry name" value="PH_domain"/>
</dbReference>
<name>A0A9P8CZ27_MORAP</name>
<keyword evidence="1 2" id="KW-0175">Coiled coil</keyword>
<feature type="compositionally biased region" description="Basic and acidic residues" evidence="3">
    <location>
        <begin position="192"/>
        <end position="203"/>
    </location>
</feature>
<evidence type="ECO:0000256" key="1">
    <source>
        <dbReference type="ARBA" id="ARBA00023054"/>
    </source>
</evidence>
<feature type="coiled-coil region" evidence="2">
    <location>
        <begin position="696"/>
        <end position="852"/>
    </location>
</feature>
<dbReference type="Gene3D" id="1.20.5.340">
    <property type="match status" value="1"/>
</dbReference>
<dbReference type="CDD" id="cd00821">
    <property type="entry name" value="PH"/>
    <property type="match status" value="1"/>
</dbReference>
<feature type="compositionally biased region" description="Polar residues" evidence="3">
    <location>
        <begin position="1"/>
        <end position="13"/>
    </location>
</feature>
<proteinExistence type="predicted"/>
<feature type="region of interest" description="Disordered" evidence="3">
    <location>
        <begin position="240"/>
        <end position="261"/>
    </location>
</feature>
<dbReference type="EMBL" id="JAIFTL010000024">
    <property type="protein sequence ID" value="KAG9326213.1"/>
    <property type="molecule type" value="Genomic_DNA"/>
</dbReference>
<evidence type="ECO:0000259" key="4">
    <source>
        <dbReference type="PROSITE" id="PS50003"/>
    </source>
</evidence>
<dbReference type="Pfam" id="PF00261">
    <property type="entry name" value="Tropomyosin"/>
    <property type="match status" value="2"/>
</dbReference>
<feature type="region of interest" description="Disordered" evidence="3">
    <location>
        <begin position="1"/>
        <end position="24"/>
    </location>
</feature>
<dbReference type="AlphaFoldDB" id="A0A9P8CZ27"/>
<feature type="domain" description="PH" evidence="4">
    <location>
        <begin position="27"/>
        <end position="157"/>
    </location>
</feature>
<dbReference type="PROSITE" id="PS50003">
    <property type="entry name" value="PH_DOMAIN"/>
    <property type="match status" value="1"/>
</dbReference>
<protein>
    <recommendedName>
        <fullName evidence="4">PH domain-containing protein</fullName>
    </recommendedName>
</protein>
<dbReference type="SUPFAM" id="SSF57997">
    <property type="entry name" value="Tropomyosin"/>
    <property type="match status" value="1"/>
</dbReference>
<evidence type="ECO:0000313" key="6">
    <source>
        <dbReference type="Proteomes" id="UP000717515"/>
    </source>
</evidence>
<dbReference type="SUPFAM" id="SSF50729">
    <property type="entry name" value="PH domain-like"/>
    <property type="match status" value="1"/>
</dbReference>
<dbReference type="Gene3D" id="2.30.29.30">
    <property type="entry name" value="Pleckstrin-homology domain (PH domain)/Phosphotyrosine-binding domain (PTB)"/>
    <property type="match status" value="1"/>
</dbReference>
<comment type="caution">
    <text evidence="5">The sequence shown here is derived from an EMBL/GenBank/DDBJ whole genome shotgun (WGS) entry which is preliminary data.</text>
</comment>
<gene>
    <name evidence="5" type="ORF">KVV02_001097</name>
</gene>
<accession>A0A9P8CZ27</accession>
<feature type="region of interest" description="Disordered" evidence="3">
    <location>
        <begin position="192"/>
        <end position="221"/>
    </location>
</feature>
<sequence>MRFTLSKRSQTAQKEAGSGHESGSAPTVVYSGHLLKLGSNNRWQSRLFTFDGSVLKCIGKRSRRPTIVTYDPHVSSPFASSSERLQQLEPNTKWSIDLSLVVDISLSPAAKSGRYFMPISASKQLSLQTSDGETRLLRASKDADLERWYFVLVKIWEQQVQQVQQVGTTESSDTRHLAAHQQSKQLFEKYLQKQHDHKQEHSPSQEQTQQPPLAAQTHPHHLQPLPREGVARYRLPQPSRLSGVLPQGVDHPPQEHGNKDGNPMRLSASFLEPQTTVVARERRQPERQASWSHQLQIAGPIITGVRNNRELIRSSSVGMVNDRFGYPAGGSMEPEKVAIIDNWRRSLLSPLGPDEEATTDAKDCQGSDFARHVSPLDRGAEKRRDEGVSDASPLQRDPRDIDSALKHQSLGIDYVGHNISYADLRPISQSTPPMQDDIHQARKRSSCLLLGEEQFALQYGLQGATVQMTADSSIEREEDELPLGLLQSNRHSRWLNTQLSSEDGASGIQQDPTVFPTDTQHRLLPSGPITPEQAPPKCLQLSPPSELLSARCTSSESASANEDKKVFAPATVSVSTVPSAGPPFTVQVPLRQLRPCPSIPTSSMASGPTDPVKRLMTVDTSPYTNIALSNPNHPTPPPRPCRPVGVTLSPLITPDEPSPSMSLPVVGTHHSPLAPQSETLCKADRHQRQPSLSRSISAMSSKLASLREEVNAANAKADEAEAKVKELQEDQTKKDHEITSLKNKLTLVEADLEKAENTIAEAKLNLDEGETTKTVGEGLARKVSLLETELDSAETNLRETTEKLRQMDIKAEHFERKVQQLEGQRDAYETKIAELTEKYDGIKKELDETLKSLEDM</sequence>
<evidence type="ECO:0000256" key="3">
    <source>
        <dbReference type="SAM" id="MobiDB-lite"/>
    </source>
</evidence>